<accession>A0A2C9VBE1</accession>
<evidence type="ECO:0008006" key="4">
    <source>
        <dbReference type="Google" id="ProtNLM"/>
    </source>
</evidence>
<dbReference type="PANTHER" id="PTHR31087:SF58">
    <property type="entry name" value="OS07G0230700 PROTEIN"/>
    <property type="match status" value="1"/>
</dbReference>
<comment type="caution">
    <text evidence="2">The sequence shown here is derived from an EMBL/GenBank/DDBJ whole genome shotgun (WGS) entry which is preliminary data.</text>
</comment>
<evidence type="ECO:0000313" key="3">
    <source>
        <dbReference type="Proteomes" id="UP000091857"/>
    </source>
</evidence>
<dbReference type="Gene3D" id="2.40.160.200">
    <property type="entry name" value="LURP1-related"/>
    <property type="match status" value="1"/>
</dbReference>
<dbReference type="AlphaFoldDB" id="A0A2C9VBE1"/>
<evidence type="ECO:0000256" key="1">
    <source>
        <dbReference type="ARBA" id="ARBA00005437"/>
    </source>
</evidence>
<organism evidence="2 3">
    <name type="scientific">Manihot esculenta</name>
    <name type="common">Cassava</name>
    <name type="synonym">Jatropha manihot</name>
    <dbReference type="NCBI Taxonomy" id="3983"/>
    <lineage>
        <taxon>Eukaryota</taxon>
        <taxon>Viridiplantae</taxon>
        <taxon>Streptophyta</taxon>
        <taxon>Embryophyta</taxon>
        <taxon>Tracheophyta</taxon>
        <taxon>Spermatophyta</taxon>
        <taxon>Magnoliopsida</taxon>
        <taxon>eudicotyledons</taxon>
        <taxon>Gunneridae</taxon>
        <taxon>Pentapetalae</taxon>
        <taxon>rosids</taxon>
        <taxon>fabids</taxon>
        <taxon>Malpighiales</taxon>
        <taxon>Euphorbiaceae</taxon>
        <taxon>Crotonoideae</taxon>
        <taxon>Manihoteae</taxon>
        <taxon>Manihot</taxon>
    </lineage>
</organism>
<dbReference type="InterPro" id="IPR038595">
    <property type="entry name" value="LOR_sf"/>
</dbReference>
<proteinExistence type="inferred from homology"/>
<dbReference type="STRING" id="3983.A0A2C9VBE1"/>
<dbReference type="Pfam" id="PF04525">
    <property type="entry name" value="LOR"/>
    <property type="match status" value="1"/>
</dbReference>
<sequence>MNSGQSNPIPAMTSGQPLEKPVVVIGPQFLAQYPVDLIIASKLLALGENNFSVTDLNGTLIFKVKSKLLSIHDRHFLQDAAGNTLVTLRHKIATAHKRWEIFRGESKDAKDLLFSAKKSSIIQFKTELDVFLCSNTSENVPDFKIKGTWKERSCRIYLGESNTVIAQVHRRLTVKMALLDADNFAVTVYPNVDYAFVVALVVVLDEINDDNSDDD</sequence>
<gene>
    <name evidence="2" type="ORF">MANES_09G114300v8</name>
</gene>
<dbReference type="Proteomes" id="UP000091857">
    <property type="component" value="Chromosome 9"/>
</dbReference>
<protein>
    <recommendedName>
        <fullName evidence="4">Protein LURP-one-related 15</fullName>
    </recommendedName>
</protein>
<comment type="similarity">
    <text evidence="1">Belongs to the LOR family.</text>
</comment>
<dbReference type="InterPro" id="IPR025659">
    <property type="entry name" value="Tubby-like_C"/>
</dbReference>
<evidence type="ECO:0000313" key="2">
    <source>
        <dbReference type="EMBL" id="OAY41595.1"/>
    </source>
</evidence>
<dbReference type="OMA" id="FKERSCT"/>
<keyword evidence="3" id="KW-1185">Reference proteome</keyword>
<dbReference type="PANTHER" id="PTHR31087">
    <property type="match status" value="1"/>
</dbReference>
<dbReference type="InterPro" id="IPR007612">
    <property type="entry name" value="LOR"/>
</dbReference>
<name>A0A2C9VBE1_MANES</name>
<dbReference type="SUPFAM" id="SSF54518">
    <property type="entry name" value="Tubby C-terminal domain-like"/>
    <property type="match status" value="1"/>
</dbReference>
<dbReference type="Gramene" id="Manes.09G114300.1.v8.1">
    <property type="protein sequence ID" value="Manes.09G114300.1.v8.1.CDS"/>
    <property type="gene ID" value="Manes.09G114300.v8.1"/>
</dbReference>
<dbReference type="EMBL" id="CM004395">
    <property type="protein sequence ID" value="OAY41595.1"/>
    <property type="molecule type" value="Genomic_DNA"/>
</dbReference>
<dbReference type="OrthoDB" id="97518at2759"/>
<reference evidence="3" key="1">
    <citation type="journal article" date="2016" name="Nat. Biotechnol.">
        <title>Sequencing wild and cultivated cassava and related species reveals extensive interspecific hybridization and genetic diversity.</title>
        <authorList>
            <person name="Bredeson J.V."/>
            <person name="Lyons J.B."/>
            <person name="Prochnik S.E."/>
            <person name="Wu G.A."/>
            <person name="Ha C.M."/>
            <person name="Edsinger-Gonzales E."/>
            <person name="Grimwood J."/>
            <person name="Schmutz J."/>
            <person name="Rabbi I.Y."/>
            <person name="Egesi C."/>
            <person name="Nauluvula P."/>
            <person name="Lebot V."/>
            <person name="Ndunguru J."/>
            <person name="Mkamilo G."/>
            <person name="Bart R.S."/>
            <person name="Setter T.L."/>
            <person name="Gleadow R.M."/>
            <person name="Kulakow P."/>
            <person name="Ferguson M.E."/>
            <person name="Rounsley S."/>
            <person name="Rokhsar D.S."/>
        </authorList>
    </citation>
    <scope>NUCLEOTIDE SEQUENCE [LARGE SCALE GENOMIC DNA]</scope>
    <source>
        <strain evidence="3">cv. AM560-2</strain>
    </source>
</reference>